<dbReference type="GO" id="GO:0008270">
    <property type="term" value="F:zinc ion binding"/>
    <property type="evidence" value="ECO:0007669"/>
    <property type="project" value="UniProtKB-KW"/>
</dbReference>
<dbReference type="InterPro" id="IPR013085">
    <property type="entry name" value="U1-CZ_Znf_C2H2"/>
</dbReference>
<dbReference type="Ensembl" id="ENSPKIT00000032054.1">
    <property type="protein sequence ID" value="ENSPKIP00000007983.1"/>
    <property type="gene ID" value="ENSPKIG00000023667.1"/>
</dbReference>
<comment type="subcellular location">
    <subcellularLocation>
        <location evidence="1">Nucleus</location>
    </subcellularLocation>
</comment>
<keyword evidence="4" id="KW-0747">Spliceosome</keyword>
<keyword evidence="5" id="KW-0863">Zinc-finger</keyword>
<keyword evidence="2" id="KW-0507">mRNA processing</keyword>
<keyword evidence="8" id="KW-0539">Nucleus</keyword>
<dbReference type="GeneTree" id="ENSGT00390000009869"/>
<evidence type="ECO:0000259" key="12">
    <source>
        <dbReference type="Pfam" id="PF06220"/>
    </source>
</evidence>
<protein>
    <recommendedName>
        <fullName evidence="9">Zinc finger matrin-type protein 5</fullName>
    </recommendedName>
    <alternativeName>
        <fullName evidence="10">U11/U12 small nuclear ribonucleoprotein 20 kDa protein</fullName>
    </alternativeName>
</protein>
<accession>A0A3B3QPB8</accession>
<dbReference type="Pfam" id="PF06220">
    <property type="entry name" value="zf-U1"/>
    <property type="match status" value="1"/>
</dbReference>
<organism evidence="13 14">
    <name type="scientific">Paramormyrops kingsleyae</name>
    <dbReference type="NCBI Taxonomy" id="1676925"/>
    <lineage>
        <taxon>Eukaryota</taxon>
        <taxon>Metazoa</taxon>
        <taxon>Chordata</taxon>
        <taxon>Craniata</taxon>
        <taxon>Vertebrata</taxon>
        <taxon>Euteleostomi</taxon>
        <taxon>Actinopterygii</taxon>
        <taxon>Neopterygii</taxon>
        <taxon>Teleostei</taxon>
        <taxon>Osteoglossocephala</taxon>
        <taxon>Osteoglossomorpha</taxon>
        <taxon>Osteoglossiformes</taxon>
        <taxon>Mormyridae</taxon>
        <taxon>Paramormyrops</taxon>
    </lineage>
</organism>
<dbReference type="AlphaFoldDB" id="A0A3B3QPB8"/>
<evidence type="ECO:0000256" key="9">
    <source>
        <dbReference type="ARBA" id="ARBA00067764"/>
    </source>
</evidence>
<evidence type="ECO:0000256" key="8">
    <source>
        <dbReference type="ARBA" id="ARBA00023242"/>
    </source>
</evidence>
<evidence type="ECO:0000256" key="10">
    <source>
        <dbReference type="ARBA" id="ARBA00076547"/>
    </source>
</evidence>
<evidence type="ECO:0000256" key="11">
    <source>
        <dbReference type="SAM" id="MobiDB-lite"/>
    </source>
</evidence>
<feature type="domain" description="U1-C C2H2-type zinc finger" evidence="12">
    <location>
        <begin position="3"/>
        <end position="36"/>
    </location>
</feature>
<dbReference type="GO" id="GO:0005689">
    <property type="term" value="C:U12-type spliceosomal complex"/>
    <property type="evidence" value="ECO:0007669"/>
    <property type="project" value="TreeGrafter"/>
</dbReference>
<evidence type="ECO:0000313" key="14">
    <source>
        <dbReference type="Proteomes" id="UP000261540"/>
    </source>
</evidence>
<evidence type="ECO:0000256" key="2">
    <source>
        <dbReference type="ARBA" id="ARBA00022664"/>
    </source>
</evidence>
<reference evidence="13" key="1">
    <citation type="submission" date="2025-08" db="UniProtKB">
        <authorList>
            <consortium name="Ensembl"/>
        </authorList>
    </citation>
    <scope>IDENTIFICATION</scope>
</reference>
<proteinExistence type="predicted"/>
<evidence type="ECO:0000313" key="13">
    <source>
        <dbReference type="Ensembl" id="ENSPKIP00000007983.1"/>
    </source>
</evidence>
<evidence type="ECO:0000256" key="7">
    <source>
        <dbReference type="ARBA" id="ARBA00023187"/>
    </source>
</evidence>
<dbReference type="PANTHER" id="PTHR16465">
    <property type="entry name" value="NUCLEASE-RELATED"/>
    <property type="match status" value="1"/>
</dbReference>
<dbReference type="SUPFAM" id="SSF57667">
    <property type="entry name" value="beta-beta-alpha zinc fingers"/>
    <property type="match status" value="1"/>
</dbReference>
<keyword evidence="3" id="KW-0479">Metal-binding</keyword>
<reference evidence="13" key="2">
    <citation type="submission" date="2025-09" db="UniProtKB">
        <authorList>
            <consortium name="Ensembl"/>
        </authorList>
    </citation>
    <scope>IDENTIFICATION</scope>
</reference>
<evidence type="ECO:0000256" key="5">
    <source>
        <dbReference type="ARBA" id="ARBA00022771"/>
    </source>
</evidence>
<keyword evidence="14" id="KW-1185">Reference proteome</keyword>
<evidence type="ECO:0000256" key="3">
    <source>
        <dbReference type="ARBA" id="ARBA00022723"/>
    </source>
</evidence>
<dbReference type="InterPro" id="IPR036236">
    <property type="entry name" value="Znf_C2H2_sf"/>
</dbReference>
<sequence length="194" mass="22361">MGKRYYCDYCDRSFQDNMHNRKKHLNGVQHHRSKKAWFDNFRDAAAILAEEQTKKPCRKFIQTEVQVKRLAGLSVIRTTSYSSCQCVFGSSCRFSHMTKKDIDDLKRQIEAERQRKEDPDAAWKSPERNVDDWLSRREKRKAALDSGSILKEEEEEAATGSDVPPHFLSIPDLPVSLLPPPPGGWKNVPQAEWG</sequence>
<keyword evidence="6" id="KW-0862">Zinc</keyword>
<dbReference type="GO" id="GO:0008380">
    <property type="term" value="P:RNA splicing"/>
    <property type="evidence" value="ECO:0007669"/>
    <property type="project" value="UniProtKB-KW"/>
</dbReference>
<keyword evidence="7" id="KW-0508">mRNA splicing</keyword>
<dbReference type="STRING" id="1676925.ENSPKIP00000007983"/>
<dbReference type="PANTHER" id="PTHR16465:SF0">
    <property type="entry name" value="ZINC FINGER MATRIN-TYPE PROTEIN 5"/>
    <property type="match status" value="1"/>
</dbReference>
<dbReference type="GO" id="GO:0006397">
    <property type="term" value="P:mRNA processing"/>
    <property type="evidence" value="ECO:0007669"/>
    <property type="project" value="UniProtKB-KW"/>
</dbReference>
<dbReference type="FunFam" id="3.30.160.60:FF:000741">
    <property type="entry name" value="Zinc finger matrin-type protein 5"/>
    <property type="match status" value="1"/>
</dbReference>
<evidence type="ECO:0000256" key="4">
    <source>
        <dbReference type="ARBA" id="ARBA00022728"/>
    </source>
</evidence>
<evidence type="ECO:0000256" key="1">
    <source>
        <dbReference type="ARBA" id="ARBA00004123"/>
    </source>
</evidence>
<feature type="region of interest" description="Disordered" evidence="11">
    <location>
        <begin position="144"/>
        <end position="194"/>
    </location>
</feature>
<evidence type="ECO:0000256" key="6">
    <source>
        <dbReference type="ARBA" id="ARBA00022833"/>
    </source>
</evidence>
<dbReference type="Gene3D" id="3.30.160.60">
    <property type="entry name" value="Classic Zinc Finger"/>
    <property type="match status" value="1"/>
</dbReference>
<dbReference type="Proteomes" id="UP000261540">
    <property type="component" value="Unplaced"/>
</dbReference>
<name>A0A3B3QPB8_9TELE</name>